<dbReference type="EMBL" id="CP032427">
    <property type="protein sequence ID" value="AYC40593.1"/>
    <property type="molecule type" value="Genomic_DNA"/>
</dbReference>
<organism evidence="3 4">
    <name type="scientific">Streptomyces griseorubiginosus</name>
    <dbReference type="NCBI Taxonomy" id="67304"/>
    <lineage>
        <taxon>Bacteria</taxon>
        <taxon>Bacillati</taxon>
        <taxon>Actinomycetota</taxon>
        <taxon>Actinomycetes</taxon>
        <taxon>Kitasatosporales</taxon>
        <taxon>Streptomycetaceae</taxon>
        <taxon>Streptomyces</taxon>
    </lineage>
</organism>
<reference evidence="3 4" key="1">
    <citation type="submission" date="2015-10" db="EMBL/GenBank/DDBJ databases">
        <title>Draft genome sequence of Streptomyces griseorubiginosus DSM 40469, type strain for the species Streptomyces griseorubiginosus.</title>
        <authorList>
            <person name="Ruckert C."/>
            <person name="Winkler A."/>
            <person name="Kalinowski J."/>
            <person name="Kampfer P."/>
            <person name="Glaeser S."/>
        </authorList>
    </citation>
    <scope>NUCLEOTIDE SEQUENCE [LARGE SCALE GENOMIC DNA]</scope>
    <source>
        <strain evidence="3 4">DSM 40469</strain>
    </source>
</reference>
<keyword evidence="4" id="KW-1185">Reference proteome</keyword>
<reference evidence="2 5" key="2">
    <citation type="submission" date="2018-09" db="EMBL/GenBank/DDBJ databases">
        <title>Production of Trimethoprim by Streptomyces sp. 3E-1.</title>
        <authorList>
            <person name="Kang H.J."/>
            <person name="Kim S.B."/>
        </authorList>
    </citation>
    <scope>NUCLEOTIDE SEQUENCE [LARGE SCALE GENOMIC DNA]</scope>
    <source>
        <strain evidence="2 5">3E-1</strain>
    </source>
</reference>
<name>A0A124GW99_9ACTN</name>
<evidence type="ECO:0000313" key="3">
    <source>
        <dbReference type="EMBL" id="KUN60226.1"/>
    </source>
</evidence>
<evidence type="ECO:0000313" key="2">
    <source>
        <dbReference type="EMBL" id="AYC40593.1"/>
    </source>
</evidence>
<proteinExistence type="predicted"/>
<accession>A0A124GW99</accession>
<protein>
    <submittedName>
        <fullName evidence="3">Uncharacterized protein</fullName>
    </submittedName>
</protein>
<dbReference type="Proteomes" id="UP000054375">
    <property type="component" value="Unassembled WGS sequence"/>
</dbReference>
<keyword evidence="1" id="KW-0472">Membrane</keyword>
<sequence length="84" mass="9210">MPEHVSVYQLLGVTLLVLVVFAWTAGLAYLLRHGRHEAVTWRVDHGLPAFPRQRRAAPGHESVALSPAEEDAFAGLVRQLSGGR</sequence>
<dbReference type="KEGG" id="sge:DWG14_04859"/>
<dbReference type="AlphaFoldDB" id="A0A124GW99"/>
<gene>
    <name evidence="3" type="ORF">AQJ54_37770</name>
    <name evidence="2" type="ORF">DWG14_04859</name>
</gene>
<keyword evidence="1" id="KW-1133">Transmembrane helix</keyword>
<evidence type="ECO:0000313" key="4">
    <source>
        <dbReference type="Proteomes" id="UP000054375"/>
    </source>
</evidence>
<evidence type="ECO:0000313" key="5">
    <source>
        <dbReference type="Proteomes" id="UP000265765"/>
    </source>
</evidence>
<evidence type="ECO:0000256" key="1">
    <source>
        <dbReference type="SAM" id="Phobius"/>
    </source>
</evidence>
<dbReference type="GeneID" id="91283734"/>
<accession>A0A117QXS7</accession>
<dbReference type="EMBL" id="LMWV01000032">
    <property type="protein sequence ID" value="KUN60226.1"/>
    <property type="molecule type" value="Genomic_DNA"/>
</dbReference>
<keyword evidence="1" id="KW-0812">Transmembrane</keyword>
<dbReference type="Proteomes" id="UP000265765">
    <property type="component" value="Chromosome"/>
</dbReference>
<dbReference type="RefSeq" id="WP_062030154.1">
    <property type="nucleotide sequence ID" value="NZ_CP032427.1"/>
</dbReference>
<dbReference type="OrthoDB" id="4337460at2"/>
<feature type="transmembrane region" description="Helical" evidence="1">
    <location>
        <begin position="6"/>
        <end position="31"/>
    </location>
</feature>